<organism evidence="4 5">
    <name type="scientific">Trichoderma ghanense</name>
    <dbReference type="NCBI Taxonomy" id="65468"/>
    <lineage>
        <taxon>Eukaryota</taxon>
        <taxon>Fungi</taxon>
        <taxon>Dikarya</taxon>
        <taxon>Ascomycota</taxon>
        <taxon>Pezizomycotina</taxon>
        <taxon>Sordariomycetes</taxon>
        <taxon>Hypocreomycetidae</taxon>
        <taxon>Hypocreales</taxon>
        <taxon>Hypocreaceae</taxon>
        <taxon>Trichoderma</taxon>
    </lineage>
</organism>
<dbReference type="PANTHER" id="PTHR43709:SF2">
    <property type="entry name" value="DUF453 DOMAIN PROTEIN (AFU_ORTHOLOGUE AFUA_6G00360)"/>
    <property type="match status" value="1"/>
</dbReference>
<dbReference type="RefSeq" id="XP_073557039.1">
    <property type="nucleotide sequence ID" value="XM_073704413.1"/>
</dbReference>
<proteinExistence type="inferred from homology"/>
<sequence>MRRLPAWFVRSGTSTGLLLTRSALPPVPCQWQPILAPAMGSPDPVYARQLDGMGSGISSTSKVVVVGPPSHPSPPPSSTSSSSSSPEIDAEFTFVQVGIRSGTLDLAGTCGNMTAIVGPAIWDMGLVPPSRVPSSVSYDPVSRTRWATLRILNTNTNKVVLSRFRLDGSPLMYDPRGDYAMDGVPGTQSPITLSFLDPAGAKTGKALPTGNPVDQLLLSDGSRIRASLVDVSNPGVFVTASSLGLDSATLTPSAIEANAPLRARLEQIRQAGALAMHLDPKVESVPKVVLLLDPSARSSAQTDIQCLAMSMGQAHKAVPLTLALCLGAASQMGGTLAAEMMGGEKKDVVRIGHPSGVVDVGTTVRGGRIEEAKLSRTARVLMKGEVYY</sequence>
<name>A0ABY2H152_9HYPO</name>
<accession>A0ABY2H152</accession>
<dbReference type="SUPFAM" id="SSF54506">
    <property type="entry name" value="Diaminopimelate epimerase-like"/>
    <property type="match status" value="2"/>
</dbReference>
<protein>
    <submittedName>
        <fullName evidence="4">Isomerase YraM</fullName>
    </submittedName>
</protein>
<dbReference type="Pfam" id="PF04303">
    <property type="entry name" value="PrpF"/>
    <property type="match status" value="1"/>
</dbReference>
<evidence type="ECO:0000256" key="2">
    <source>
        <dbReference type="ARBA" id="ARBA00023235"/>
    </source>
</evidence>
<evidence type="ECO:0000256" key="3">
    <source>
        <dbReference type="SAM" id="MobiDB-lite"/>
    </source>
</evidence>
<dbReference type="GeneID" id="300578863"/>
<dbReference type="EMBL" id="PPTA01000010">
    <property type="protein sequence ID" value="TFB00838.1"/>
    <property type="molecule type" value="Genomic_DNA"/>
</dbReference>
<dbReference type="PANTHER" id="PTHR43709">
    <property type="entry name" value="ACONITATE ISOMERASE-RELATED"/>
    <property type="match status" value="1"/>
</dbReference>
<evidence type="ECO:0000256" key="1">
    <source>
        <dbReference type="ARBA" id="ARBA00007673"/>
    </source>
</evidence>
<keyword evidence="5" id="KW-1185">Reference proteome</keyword>
<gene>
    <name evidence="4" type="ORF">CCMA1212_007241</name>
</gene>
<dbReference type="Proteomes" id="UP001642720">
    <property type="component" value="Unassembled WGS sequence"/>
</dbReference>
<keyword evidence="2 4" id="KW-0413">Isomerase</keyword>
<dbReference type="GO" id="GO:0016853">
    <property type="term" value="F:isomerase activity"/>
    <property type="evidence" value="ECO:0007669"/>
    <property type="project" value="UniProtKB-KW"/>
</dbReference>
<feature type="region of interest" description="Disordered" evidence="3">
    <location>
        <begin position="58"/>
        <end position="86"/>
    </location>
</feature>
<comment type="caution">
    <text evidence="4">The sequence shown here is derived from an EMBL/GenBank/DDBJ whole genome shotgun (WGS) entry which is preliminary data.</text>
</comment>
<evidence type="ECO:0000313" key="4">
    <source>
        <dbReference type="EMBL" id="TFB00838.1"/>
    </source>
</evidence>
<comment type="similarity">
    <text evidence="1">Belongs to the PrpF family.</text>
</comment>
<dbReference type="Gene3D" id="3.10.310.10">
    <property type="entry name" value="Diaminopimelate Epimerase, Chain A, domain 1"/>
    <property type="match status" value="2"/>
</dbReference>
<dbReference type="InterPro" id="IPR007400">
    <property type="entry name" value="PrpF-like"/>
</dbReference>
<evidence type="ECO:0000313" key="5">
    <source>
        <dbReference type="Proteomes" id="UP001642720"/>
    </source>
</evidence>
<reference evidence="4 5" key="1">
    <citation type="submission" date="2018-01" db="EMBL/GenBank/DDBJ databases">
        <title>Genome characterization of the sugarcane-associated fungus Trichoderma ghanense CCMA-1212 and their application in lignocelulose bioconversion.</title>
        <authorList>
            <person name="Steindorff A.S."/>
            <person name="Mendes T.D."/>
            <person name="Vilela E.S.D."/>
            <person name="Rodrigues D.S."/>
            <person name="Formighieri E.F."/>
            <person name="Melo I.S."/>
            <person name="Favaro L.C.L."/>
        </authorList>
    </citation>
    <scope>NUCLEOTIDE SEQUENCE [LARGE SCALE GENOMIC DNA]</scope>
    <source>
        <strain evidence="4 5">CCMA-1212</strain>
    </source>
</reference>